<feature type="transmembrane region" description="Helical" evidence="1">
    <location>
        <begin position="250"/>
        <end position="271"/>
    </location>
</feature>
<organism evidence="4 5">
    <name type="scientific">Plasmodium falciparum (isolate NF54)</name>
    <dbReference type="NCBI Taxonomy" id="5843"/>
    <lineage>
        <taxon>Eukaryota</taxon>
        <taxon>Sar</taxon>
        <taxon>Alveolata</taxon>
        <taxon>Apicomplexa</taxon>
        <taxon>Aconoidasida</taxon>
        <taxon>Haemosporida</taxon>
        <taxon>Plasmodiidae</taxon>
        <taxon>Plasmodium</taxon>
        <taxon>Plasmodium (Laverania)</taxon>
    </lineage>
</organism>
<feature type="transmembrane region" description="Helical" evidence="1">
    <location>
        <begin position="175"/>
        <end position="196"/>
    </location>
</feature>
<sequence>MKMYYLKMLLFNYLINTLVLPHYENYLYNPYNVSLNPNNTQRTTIKSRLLAQTQIHNPHYHNDPELKEIIDKMNEEAIKKYQKTHDPYEQLKDVVEKNGTKYTGGNDAKPMSTLEKELLETYEEMFGNESDMLKSGMSPNVDEKSSTCECTDLNGVKLAKTKGRDKYLKHLKHRCIGGICSCTVGSAILTMIGLAATKATIIKFLTVPPLSYNASTSPVTIYNMFVGITAWGPDAVGSIPTYSIVALQPWGIAALVLLILAVALIILYIWLYKRRKNSWKHECKKHLCK</sequence>
<dbReference type="Pfam" id="PF17410">
    <property type="entry name" value="Stevor"/>
    <property type="match status" value="1"/>
</dbReference>
<proteinExistence type="predicted"/>
<dbReference type="EMBL" id="NYMT01000003">
    <property type="protein sequence ID" value="PKC48717.1"/>
    <property type="molecule type" value="Genomic_DNA"/>
</dbReference>
<protein>
    <submittedName>
        <fullName evidence="4">Stevor</fullName>
    </submittedName>
</protein>
<evidence type="ECO:0000313" key="4">
    <source>
        <dbReference type="EMBL" id="PKC48717.1"/>
    </source>
</evidence>
<keyword evidence="2" id="KW-0732">Signal</keyword>
<dbReference type="SMR" id="A0A2I0BZH0"/>
<dbReference type="Proteomes" id="UP000232684">
    <property type="component" value="Unassembled WGS sequence"/>
</dbReference>
<feature type="signal peptide" evidence="2">
    <location>
        <begin position="1"/>
        <end position="21"/>
    </location>
</feature>
<evidence type="ECO:0000256" key="1">
    <source>
        <dbReference type="SAM" id="Phobius"/>
    </source>
</evidence>
<feature type="chain" id="PRO_5036040189" evidence="2">
    <location>
        <begin position="22"/>
        <end position="289"/>
    </location>
</feature>
<keyword evidence="1" id="KW-1133">Transmembrane helix</keyword>
<dbReference type="VEuPathDB" id="PlasmoDB:PfNF54_040006200"/>
<dbReference type="Proteomes" id="UP000754359">
    <property type="component" value="Unassembled WGS sequence"/>
</dbReference>
<evidence type="ECO:0000256" key="2">
    <source>
        <dbReference type="SAM" id="SignalP"/>
    </source>
</evidence>
<dbReference type="EMBL" id="QFXU01000010">
    <property type="protein sequence ID" value="KAF4329959.1"/>
    <property type="molecule type" value="Genomic_DNA"/>
</dbReference>
<dbReference type="InterPro" id="IPR006374">
    <property type="entry name" value="VSA_Stevor"/>
</dbReference>
<keyword evidence="1" id="KW-0472">Membrane</keyword>
<evidence type="ECO:0000313" key="5">
    <source>
        <dbReference type="Proteomes" id="UP000232684"/>
    </source>
</evidence>
<accession>A0A2I0BZH0</accession>
<comment type="caution">
    <text evidence="4">The sequence shown here is derived from an EMBL/GenBank/DDBJ whole genome shotgun (WGS) entry which is preliminary data.</text>
</comment>
<gene>
    <name evidence="4" type="ORF">CK202_1367</name>
    <name evidence="3" type="ORF">CYL21_1580</name>
</gene>
<name>A0A2I0BZH0_PLAFO</name>
<reference evidence="3 6" key="2">
    <citation type="submission" date="2018-05" db="EMBL/GenBank/DDBJ databases">
        <title>Genome assembly of Plasmodium falciparum NF54 DiCre.</title>
        <authorList>
            <person name="Baumgarten S."/>
            <person name="Treeck M."/>
            <person name="Scherf A."/>
        </authorList>
    </citation>
    <scope>NUCLEOTIDE SEQUENCE [LARGE SCALE GENOMIC DNA]</scope>
    <source>
        <strain evidence="3">NF54</strain>
    </source>
</reference>
<dbReference type="AlphaFoldDB" id="A0A2I0BZH0"/>
<dbReference type="NCBIfam" id="TIGR01478">
    <property type="entry name" value="STEVOR"/>
    <property type="match status" value="1"/>
</dbReference>
<reference evidence="4 5" key="1">
    <citation type="submission" date="2017-11" db="EMBL/GenBank/DDBJ databases">
        <title>Plasmodium falciparum NF54 genome assembly.</title>
        <authorList>
            <person name="Bryant J.M."/>
            <person name="Baumgarten S."/>
            <person name="Scheidig-Benatar C."/>
            <person name="Scherf A."/>
        </authorList>
    </citation>
    <scope>NUCLEOTIDE SEQUENCE [LARGE SCALE GENOMIC DNA]</scope>
    <source>
        <strain evidence="4">NF54</strain>
    </source>
</reference>
<keyword evidence="1" id="KW-0812">Transmembrane</keyword>
<evidence type="ECO:0000313" key="6">
    <source>
        <dbReference type="Proteomes" id="UP000754359"/>
    </source>
</evidence>
<evidence type="ECO:0000313" key="3">
    <source>
        <dbReference type="EMBL" id="KAF4329959.1"/>
    </source>
</evidence>